<sequence>MCNTRPVIADLVSKVAVPLRHAPLEKDKRGYICKTSYHHRATSSTSLQSEEDAGVYRAGSRKAILFVNPAEGRIVVISQSLGQEPCLGMMGFEASILLIGEIILIPEGCHQLHSPMSCDRCGIPCAFSRLMPPSAVGLRDTMALYTQDPVY</sequence>
<dbReference type="Proteomes" id="UP000054565">
    <property type="component" value="Unassembled WGS sequence"/>
</dbReference>
<accession>A0A0J6Y674</accession>
<protein>
    <submittedName>
        <fullName evidence="1">Uncharacterized protein</fullName>
    </submittedName>
</protein>
<organism evidence="1 2">
    <name type="scientific">Coccidioides immitis RMSCC 2394</name>
    <dbReference type="NCBI Taxonomy" id="404692"/>
    <lineage>
        <taxon>Eukaryota</taxon>
        <taxon>Fungi</taxon>
        <taxon>Dikarya</taxon>
        <taxon>Ascomycota</taxon>
        <taxon>Pezizomycotina</taxon>
        <taxon>Eurotiomycetes</taxon>
        <taxon>Eurotiomycetidae</taxon>
        <taxon>Onygenales</taxon>
        <taxon>Onygenaceae</taxon>
        <taxon>Coccidioides</taxon>
    </lineage>
</organism>
<name>A0A0J6Y674_COCIT</name>
<gene>
    <name evidence="1" type="ORF">CIRG_09996</name>
</gene>
<dbReference type="AlphaFoldDB" id="A0A0J6Y674"/>
<proteinExistence type="predicted"/>
<evidence type="ECO:0000313" key="2">
    <source>
        <dbReference type="Proteomes" id="UP000054565"/>
    </source>
</evidence>
<reference evidence="2" key="1">
    <citation type="journal article" date="2010" name="Genome Res.">
        <title>Population genomic sequencing of Coccidioides fungi reveals recent hybridization and transposon control.</title>
        <authorList>
            <person name="Neafsey D.E."/>
            <person name="Barker B.M."/>
            <person name="Sharpton T.J."/>
            <person name="Stajich J.E."/>
            <person name="Park D.J."/>
            <person name="Whiston E."/>
            <person name="Hung C.-Y."/>
            <person name="McMahan C."/>
            <person name="White J."/>
            <person name="Sykes S."/>
            <person name="Heiman D."/>
            <person name="Young S."/>
            <person name="Zeng Q."/>
            <person name="Abouelleil A."/>
            <person name="Aftuck L."/>
            <person name="Bessette D."/>
            <person name="Brown A."/>
            <person name="FitzGerald M."/>
            <person name="Lui A."/>
            <person name="Macdonald J.P."/>
            <person name="Priest M."/>
            <person name="Orbach M.J."/>
            <person name="Galgiani J.N."/>
            <person name="Kirkland T.N."/>
            <person name="Cole G.T."/>
            <person name="Birren B.W."/>
            <person name="Henn M.R."/>
            <person name="Taylor J.W."/>
            <person name="Rounsley S.D."/>
        </authorList>
    </citation>
    <scope>NUCLEOTIDE SEQUENCE [LARGE SCALE GENOMIC DNA]</scope>
    <source>
        <strain evidence="2">RMSCC 2394</strain>
    </source>
</reference>
<evidence type="ECO:0000313" key="1">
    <source>
        <dbReference type="EMBL" id="KMP02173.1"/>
    </source>
</evidence>
<dbReference type="EMBL" id="DS028102">
    <property type="protein sequence ID" value="KMP02173.1"/>
    <property type="molecule type" value="Genomic_DNA"/>
</dbReference>